<dbReference type="Pfam" id="PF08837">
    <property type="entry name" value="DUF1810"/>
    <property type="match status" value="1"/>
</dbReference>
<dbReference type="PIRSF" id="PIRSF008546">
    <property type="entry name" value="UCP008546"/>
    <property type="match status" value="1"/>
</dbReference>
<dbReference type="EMBL" id="JAZHYN010000042">
    <property type="protein sequence ID" value="MEF3367436.1"/>
    <property type="molecule type" value="Genomic_DNA"/>
</dbReference>
<dbReference type="Gene3D" id="1.25.40.380">
    <property type="entry name" value="Protein of unknown function DUF1810"/>
    <property type="match status" value="1"/>
</dbReference>
<accession>A0ABU7XLR3</accession>
<comment type="caution">
    <text evidence="1">The sequence shown here is derived from an EMBL/GenBank/DDBJ whole genome shotgun (WGS) entry which is preliminary data.</text>
</comment>
<evidence type="ECO:0000313" key="2">
    <source>
        <dbReference type="Proteomes" id="UP001350748"/>
    </source>
</evidence>
<protein>
    <submittedName>
        <fullName evidence="1">DUF1810 domain-containing protein</fullName>
    </submittedName>
</protein>
<dbReference type="SUPFAM" id="SSF140736">
    <property type="entry name" value="Rv1873-like"/>
    <property type="match status" value="1"/>
</dbReference>
<reference evidence="1 2" key="1">
    <citation type="submission" date="2024-02" db="EMBL/GenBank/DDBJ databases">
        <authorList>
            <person name="Grouzdev D."/>
        </authorList>
    </citation>
    <scope>NUCLEOTIDE SEQUENCE [LARGE SCALE GENOMIC DNA]</scope>
    <source>
        <strain evidence="1 2">9N</strain>
    </source>
</reference>
<organism evidence="1 2">
    <name type="scientific">Methylocystis borbori</name>
    <dbReference type="NCBI Taxonomy" id="3118750"/>
    <lineage>
        <taxon>Bacteria</taxon>
        <taxon>Pseudomonadati</taxon>
        <taxon>Pseudomonadota</taxon>
        <taxon>Alphaproteobacteria</taxon>
        <taxon>Hyphomicrobiales</taxon>
        <taxon>Methylocystaceae</taxon>
        <taxon>Methylocystis</taxon>
    </lineage>
</organism>
<dbReference type="RefSeq" id="WP_332082481.1">
    <property type="nucleotide sequence ID" value="NZ_JAZHYN010000042.1"/>
</dbReference>
<sequence>MTDASGDPYDLARFVAAQDPIYAQARAELASGRKQSHWMWFVFPQIEGLGGSAMAQAYAIRSREEALAYFAHPILGPRLKECVRLVNGVEGRSAREIFGHPDDLKFRSSMTLFAAIAPQEPLFAQALEKYYAGAPDPLTQAKL</sequence>
<evidence type="ECO:0000313" key="1">
    <source>
        <dbReference type="EMBL" id="MEF3367436.1"/>
    </source>
</evidence>
<gene>
    <name evidence="1" type="ORF">V3H18_12925</name>
</gene>
<proteinExistence type="predicted"/>
<name>A0ABU7XLR3_9HYPH</name>
<dbReference type="InterPro" id="IPR036287">
    <property type="entry name" value="Rv1873-like_sf"/>
</dbReference>
<dbReference type="Proteomes" id="UP001350748">
    <property type="component" value="Unassembled WGS sequence"/>
</dbReference>
<keyword evidence="2" id="KW-1185">Reference proteome</keyword>
<dbReference type="InterPro" id="IPR014937">
    <property type="entry name" value="DUF1810"/>
</dbReference>